<feature type="transmembrane region" description="Helical" evidence="8">
    <location>
        <begin position="143"/>
        <end position="160"/>
    </location>
</feature>
<feature type="transmembrane region" description="Helical" evidence="8">
    <location>
        <begin position="89"/>
        <end position="107"/>
    </location>
</feature>
<keyword evidence="6" id="KW-0479">Metal-binding</keyword>
<dbReference type="Proteomes" id="UP000886058">
    <property type="component" value="Unassembled WGS sequence"/>
</dbReference>
<dbReference type="EMBL" id="DRSQ01000004">
    <property type="protein sequence ID" value="HHE31082.1"/>
    <property type="molecule type" value="Genomic_DNA"/>
</dbReference>
<evidence type="ECO:0008006" key="10">
    <source>
        <dbReference type="Google" id="ProtNLM"/>
    </source>
</evidence>
<feature type="transmembrane region" description="Helical" evidence="8">
    <location>
        <begin position="172"/>
        <end position="195"/>
    </location>
</feature>
<feature type="binding site" evidence="6">
    <location>
        <position position="31"/>
    </location>
    <ligand>
        <name>Ca(2+)</name>
        <dbReference type="ChEBI" id="CHEBI:29108"/>
    </ligand>
</feature>
<keyword evidence="4 8" id="KW-1133">Transmembrane helix</keyword>
<dbReference type="InterPro" id="IPR008901">
    <property type="entry name" value="ACER"/>
</dbReference>
<comment type="cofactor">
    <cofactor evidence="7">
        <name>Zn(2+)</name>
        <dbReference type="ChEBI" id="CHEBI:29105"/>
    </cofactor>
</comment>
<protein>
    <recommendedName>
        <fullName evidence="10">Ceramidase</fullName>
    </recommendedName>
</protein>
<evidence type="ECO:0000256" key="2">
    <source>
        <dbReference type="ARBA" id="ARBA00022692"/>
    </source>
</evidence>
<organism evidence="9">
    <name type="scientific">Chlorobaculum parvum</name>
    <dbReference type="NCBI Taxonomy" id="274539"/>
    <lineage>
        <taxon>Bacteria</taxon>
        <taxon>Pseudomonadati</taxon>
        <taxon>Chlorobiota</taxon>
        <taxon>Chlorobiia</taxon>
        <taxon>Chlorobiales</taxon>
        <taxon>Chlorobiaceae</taxon>
        <taxon>Chlorobaculum</taxon>
    </lineage>
</organism>
<gene>
    <name evidence="9" type="ORF">ENL07_00200</name>
</gene>
<feature type="transmembrane region" description="Helical" evidence="8">
    <location>
        <begin position="119"/>
        <end position="137"/>
    </location>
</feature>
<dbReference type="GO" id="GO:0006672">
    <property type="term" value="P:ceramide metabolic process"/>
    <property type="evidence" value="ECO:0007669"/>
    <property type="project" value="InterPro"/>
</dbReference>
<feature type="transmembrane region" description="Helical" evidence="8">
    <location>
        <begin position="201"/>
        <end position="223"/>
    </location>
</feature>
<keyword evidence="2 8" id="KW-0812">Transmembrane</keyword>
<feature type="binding site" evidence="7">
    <location>
        <position position="80"/>
    </location>
    <ligand>
        <name>Zn(2+)</name>
        <dbReference type="ChEBI" id="CHEBI:29105"/>
        <note>catalytic</note>
    </ligand>
</feature>
<proteinExistence type="predicted"/>
<reference evidence="9" key="1">
    <citation type="journal article" date="2020" name="mSystems">
        <title>Genome- and Community-Level Interaction Insights into Carbon Utilization and Element Cycling Functions of Hydrothermarchaeota in Hydrothermal Sediment.</title>
        <authorList>
            <person name="Zhou Z."/>
            <person name="Liu Y."/>
            <person name="Xu W."/>
            <person name="Pan J."/>
            <person name="Luo Z.H."/>
            <person name="Li M."/>
        </authorList>
    </citation>
    <scope>NUCLEOTIDE SEQUENCE [LARGE SCALE GENOMIC DNA]</scope>
    <source>
        <strain evidence="9">HyVt-633</strain>
    </source>
</reference>
<name>A0A7C5HHT5_9CHLB</name>
<feature type="transmembrane region" description="Helical" evidence="8">
    <location>
        <begin position="33"/>
        <end position="52"/>
    </location>
</feature>
<evidence type="ECO:0000256" key="4">
    <source>
        <dbReference type="ARBA" id="ARBA00022989"/>
    </source>
</evidence>
<keyword evidence="5 8" id="KW-0472">Membrane</keyword>
<evidence type="ECO:0000256" key="5">
    <source>
        <dbReference type="ARBA" id="ARBA00023136"/>
    </source>
</evidence>
<feature type="binding site" evidence="7">
    <location>
        <position position="203"/>
    </location>
    <ligand>
        <name>Zn(2+)</name>
        <dbReference type="ChEBI" id="CHEBI:29105"/>
        <note>catalytic</note>
    </ligand>
</feature>
<evidence type="ECO:0000313" key="9">
    <source>
        <dbReference type="EMBL" id="HHE31082.1"/>
    </source>
</evidence>
<keyword evidence="6" id="KW-0106">Calcium</keyword>
<comment type="subcellular location">
    <subcellularLocation>
        <location evidence="1">Membrane</location>
        <topology evidence="1">Multi-pass membrane protein</topology>
    </subcellularLocation>
</comment>
<dbReference type="GO" id="GO:0046872">
    <property type="term" value="F:metal ion binding"/>
    <property type="evidence" value="ECO:0007669"/>
    <property type="project" value="UniProtKB-KW"/>
</dbReference>
<comment type="caution">
    <text evidence="9">The sequence shown here is derived from an EMBL/GenBank/DDBJ whole genome shotgun (WGS) entry which is preliminary data.</text>
</comment>
<dbReference type="GO" id="GO:0016020">
    <property type="term" value="C:membrane"/>
    <property type="evidence" value="ECO:0007669"/>
    <property type="project" value="UniProtKB-SubCell"/>
</dbReference>
<sequence>MSFVSSTTPNLNIFFMLYNYCERSGSGLFDEPVNLLTNLSFIVAAAFVYLLLRDRGQFNPGNILLLTLVVFIGIGSALFHSFATEWARLLDVVPILLYQLAFLWLYMQRVAQLGTFSRVALAGGFLLVSLYALSFKGVLNGSVMYLPAILSVMAVAVFHYSRKKIEPMLGWYALLVFALSLFFRTLDVALCPVWPLGTHFVWHLLNGVLLYLTSRIIIVNSGLQQADRL</sequence>
<evidence type="ECO:0000256" key="3">
    <source>
        <dbReference type="ARBA" id="ARBA00022801"/>
    </source>
</evidence>
<keyword evidence="7" id="KW-0862">Zinc</keyword>
<accession>A0A7C5HHT5</accession>
<dbReference type="AlphaFoldDB" id="A0A7C5HHT5"/>
<dbReference type="Pfam" id="PF05875">
    <property type="entry name" value="Ceramidase"/>
    <property type="match status" value="1"/>
</dbReference>
<evidence type="ECO:0000256" key="6">
    <source>
        <dbReference type="PIRSR" id="PIRSR608901-1"/>
    </source>
</evidence>
<evidence type="ECO:0000256" key="7">
    <source>
        <dbReference type="PIRSR" id="PIRSR608901-2"/>
    </source>
</evidence>
<feature type="binding site" evidence="7">
    <location>
        <position position="199"/>
    </location>
    <ligand>
        <name>Zn(2+)</name>
        <dbReference type="ChEBI" id="CHEBI:29105"/>
        <note>catalytic</note>
    </ligand>
</feature>
<keyword evidence="3" id="KW-0378">Hydrolase</keyword>
<feature type="transmembrane region" description="Helical" evidence="8">
    <location>
        <begin position="64"/>
        <end position="83"/>
    </location>
</feature>
<evidence type="ECO:0000256" key="1">
    <source>
        <dbReference type="ARBA" id="ARBA00004141"/>
    </source>
</evidence>
<evidence type="ECO:0000256" key="8">
    <source>
        <dbReference type="SAM" id="Phobius"/>
    </source>
</evidence>
<dbReference type="GO" id="GO:0016811">
    <property type="term" value="F:hydrolase activity, acting on carbon-nitrogen (but not peptide) bonds, in linear amides"/>
    <property type="evidence" value="ECO:0007669"/>
    <property type="project" value="InterPro"/>
</dbReference>